<dbReference type="SUPFAM" id="SSF52540">
    <property type="entry name" value="P-loop containing nucleoside triphosphate hydrolases"/>
    <property type="match status" value="1"/>
</dbReference>
<comment type="caution">
    <text evidence="1">The sequence shown here is derived from an EMBL/GenBank/DDBJ whole genome shotgun (WGS) entry which is preliminary data.</text>
</comment>
<gene>
    <name evidence="1" type="ORF">EZS26_002339</name>
</gene>
<organism evidence="1 2">
    <name type="scientific">Candidatus Ordinivivax streblomastigis</name>
    <dbReference type="NCBI Taxonomy" id="2540710"/>
    <lineage>
        <taxon>Bacteria</taxon>
        <taxon>Pseudomonadati</taxon>
        <taxon>Bacteroidota</taxon>
        <taxon>Bacteroidia</taxon>
        <taxon>Bacteroidales</taxon>
        <taxon>Candidatus Ordinivivax</taxon>
    </lineage>
</organism>
<dbReference type="AlphaFoldDB" id="A0A5M8NZ91"/>
<dbReference type="Pfam" id="PF13189">
    <property type="entry name" value="Cytidylate_kin2"/>
    <property type="match status" value="1"/>
</dbReference>
<dbReference type="Gene3D" id="3.40.50.300">
    <property type="entry name" value="P-loop containing nucleotide triphosphate hydrolases"/>
    <property type="match status" value="1"/>
</dbReference>
<sequence length="226" mass="25688">MKIMKGMKIMKKMEEMESSLQGERGNYIITIGRELGSGGKEIGTRLAEKLGVSCYDKELIQLASRESGLGKEYFEKADEKSSFSLLSSYFGFRSGYMGNLSENYLCNEMLFKIQSDVIKSLAEQESCIFVGRCADYILREHPHCLNVFISADLPDRIQRIQTTQNMTEKGAMNLIEQTDKKRAGYYNYYSNKTWGMAASYDLCINSSVFGIDKIISCIEEYVATHF</sequence>
<dbReference type="GO" id="GO:0016301">
    <property type="term" value="F:kinase activity"/>
    <property type="evidence" value="ECO:0007669"/>
    <property type="project" value="UniProtKB-KW"/>
</dbReference>
<dbReference type="Proteomes" id="UP000324575">
    <property type="component" value="Unassembled WGS sequence"/>
</dbReference>
<keyword evidence="1" id="KW-0418">Kinase</keyword>
<proteinExistence type="predicted"/>
<evidence type="ECO:0000313" key="1">
    <source>
        <dbReference type="EMBL" id="KAA6301465.1"/>
    </source>
</evidence>
<name>A0A5M8NZ91_9BACT</name>
<dbReference type="EMBL" id="SNRX01000018">
    <property type="protein sequence ID" value="KAA6301465.1"/>
    <property type="molecule type" value="Genomic_DNA"/>
</dbReference>
<accession>A0A5M8NZ91</accession>
<keyword evidence="1" id="KW-0808">Transferase</keyword>
<dbReference type="InterPro" id="IPR027417">
    <property type="entry name" value="P-loop_NTPase"/>
</dbReference>
<dbReference type="EC" id="2.7.4.25" evidence="1"/>
<reference evidence="1 2" key="1">
    <citation type="submission" date="2019-03" db="EMBL/GenBank/DDBJ databases">
        <title>Single cell metagenomics reveals metabolic interactions within the superorganism composed of flagellate Streblomastix strix and complex community of Bacteroidetes bacteria on its surface.</title>
        <authorList>
            <person name="Treitli S.C."/>
            <person name="Kolisko M."/>
            <person name="Husnik F."/>
            <person name="Keeling P."/>
            <person name="Hampl V."/>
        </authorList>
    </citation>
    <scope>NUCLEOTIDE SEQUENCE [LARGE SCALE GENOMIC DNA]</scope>
    <source>
        <strain evidence="1">St1</strain>
    </source>
</reference>
<evidence type="ECO:0000313" key="2">
    <source>
        <dbReference type="Proteomes" id="UP000324575"/>
    </source>
</evidence>
<protein>
    <submittedName>
        <fullName evidence="1">Cytidylate kinase</fullName>
        <ecNumber evidence="1">2.7.4.25</ecNumber>
    </submittedName>
</protein>